<reference evidence="2" key="1">
    <citation type="submission" date="2021-01" db="EMBL/GenBank/DDBJ databases">
        <authorList>
            <person name="Corre E."/>
            <person name="Pelletier E."/>
            <person name="Niang G."/>
            <person name="Scheremetjew M."/>
            <person name="Finn R."/>
            <person name="Kale V."/>
            <person name="Holt S."/>
            <person name="Cochrane G."/>
            <person name="Meng A."/>
            <person name="Brown T."/>
            <person name="Cohen L."/>
        </authorList>
    </citation>
    <scope>NUCLEOTIDE SEQUENCE</scope>
    <source>
        <strain evidence="2">CCMP3105</strain>
    </source>
</reference>
<dbReference type="EMBL" id="HBNR01047448">
    <property type="protein sequence ID" value="CAE4609445.1"/>
    <property type="molecule type" value="Transcribed_RNA"/>
</dbReference>
<evidence type="ECO:0000256" key="1">
    <source>
        <dbReference type="SAM" id="Coils"/>
    </source>
</evidence>
<gene>
    <name evidence="2" type="ORF">AMON00008_LOCUS33061</name>
</gene>
<dbReference type="PANTHER" id="PTHR28080">
    <property type="entry name" value="PEROXISOMAL BIOGENESIS FACTOR 3"/>
    <property type="match status" value="1"/>
</dbReference>
<keyword evidence="1" id="KW-0175">Coiled coil</keyword>
<accession>A0A7S4RBH0</accession>
<dbReference type="GO" id="GO:0045046">
    <property type="term" value="P:protein import into peroxisome membrane"/>
    <property type="evidence" value="ECO:0007669"/>
    <property type="project" value="TreeGrafter"/>
</dbReference>
<dbReference type="AlphaFoldDB" id="A0A7S4RBH0"/>
<organism evidence="2">
    <name type="scientific">Alexandrium monilatum</name>
    <dbReference type="NCBI Taxonomy" id="311494"/>
    <lineage>
        <taxon>Eukaryota</taxon>
        <taxon>Sar</taxon>
        <taxon>Alveolata</taxon>
        <taxon>Dinophyceae</taxon>
        <taxon>Gonyaulacales</taxon>
        <taxon>Pyrocystaceae</taxon>
        <taxon>Alexandrium</taxon>
    </lineage>
</organism>
<proteinExistence type="predicted"/>
<feature type="coiled-coil region" evidence="1">
    <location>
        <begin position="46"/>
        <end position="73"/>
    </location>
</feature>
<evidence type="ECO:0000313" key="2">
    <source>
        <dbReference type="EMBL" id="CAE4609445.1"/>
    </source>
</evidence>
<sequence>MFRRLWNFAKRHRKKLLFTAACAGGAYYVVKIWLPRAQQQLVQKLLRESLEYAKSEEEEKRREEEKKASFIHKQEVSDAYVRKALAALQARHKELFAVEECFEKVKSAQTKEARLECFLRLQTECLSRLVSALYTLHALLMLHRVEFNIVGRELANAPGGKAAEDANVEEGTDAHAAFLETTRFLKEKGLQQIAESARGAVRACLESAGLSPTATVTAELLEKLFSDICGQVNDELLAGARIVALFLPESVDQEVPEEHRSRVKLLTDEARDYLESPHFAAVFKTVSVQAVKRLAGAFGDGAPDPGAALLSGGQTCPLAKLNGQFIELSKTLLDEGSDYVERFAEEPVVDDFCRGLFFQDGTAVP</sequence>
<dbReference type="GO" id="GO:0005778">
    <property type="term" value="C:peroxisomal membrane"/>
    <property type="evidence" value="ECO:0007669"/>
    <property type="project" value="InterPro"/>
</dbReference>
<dbReference type="InterPro" id="IPR006966">
    <property type="entry name" value="Peroxin-3"/>
</dbReference>
<evidence type="ECO:0008006" key="3">
    <source>
        <dbReference type="Google" id="ProtNLM"/>
    </source>
</evidence>
<dbReference type="GO" id="GO:0030674">
    <property type="term" value="F:protein-macromolecule adaptor activity"/>
    <property type="evidence" value="ECO:0007669"/>
    <property type="project" value="TreeGrafter"/>
</dbReference>
<dbReference type="PANTHER" id="PTHR28080:SF1">
    <property type="entry name" value="PEROXISOMAL BIOGENESIS FACTOR 3"/>
    <property type="match status" value="1"/>
</dbReference>
<name>A0A7S4RBH0_9DINO</name>
<protein>
    <recommendedName>
        <fullName evidence="3">Peroxisomal assembly protein PEX3</fullName>
    </recommendedName>
</protein>